<dbReference type="AlphaFoldDB" id="A0A644ZI74"/>
<dbReference type="PANTHER" id="PTHR43581:SF2">
    <property type="entry name" value="EXCINUCLEASE ATPASE SUBUNIT"/>
    <property type="match status" value="1"/>
</dbReference>
<dbReference type="Gene3D" id="3.40.50.300">
    <property type="entry name" value="P-loop containing nucleotide triphosphate hydrolases"/>
    <property type="match status" value="1"/>
</dbReference>
<accession>A0A644ZI74</accession>
<dbReference type="GO" id="GO:0016887">
    <property type="term" value="F:ATP hydrolysis activity"/>
    <property type="evidence" value="ECO:0007669"/>
    <property type="project" value="InterPro"/>
</dbReference>
<dbReference type="Pfam" id="PF13304">
    <property type="entry name" value="AAA_21"/>
    <property type="match status" value="1"/>
</dbReference>
<dbReference type="InterPro" id="IPR003959">
    <property type="entry name" value="ATPase_AAA_core"/>
</dbReference>
<dbReference type="GO" id="GO:0006302">
    <property type="term" value="P:double-strand break repair"/>
    <property type="evidence" value="ECO:0007669"/>
    <property type="project" value="InterPro"/>
</dbReference>
<organism evidence="2">
    <name type="scientific">bioreactor metagenome</name>
    <dbReference type="NCBI Taxonomy" id="1076179"/>
    <lineage>
        <taxon>unclassified sequences</taxon>
        <taxon>metagenomes</taxon>
        <taxon>ecological metagenomes</taxon>
    </lineage>
</organism>
<dbReference type="EMBL" id="VSSQ01009033">
    <property type="protein sequence ID" value="MPM40529.1"/>
    <property type="molecule type" value="Genomic_DNA"/>
</dbReference>
<comment type="caution">
    <text evidence="2">The sequence shown here is derived from an EMBL/GenBank/DDBJ whole genome shotgun (WGS) entry which is preliminary data.</text>
</comment>
<dbReference type="PANTHER" id="PTHR43581">
    <property type="entry name" value="ATP/GTP PHOSPHATASE"/>
    <property type="match status" value="1"/>
</dbReference>
<feature type="domain" description="ATPase AAA-type core" evidence="1">
    <location>
        <begin position="24"/>
        <end position="288"/>
    </location>
</feature>
<evidence type="ECO:0000259" key="1">
    <source>
        <dbReference type="Pfam" id="PF13304"/>
    </source>
</evidence>
<reference evidence="2" key="1">
    <citation type="submission" date="2019-08" db="EMBL/GenBank/DDBJ databases">
        <authorList>
            <person name="Kucharzyk K."/>
            <person name="Murdoch R.W."/>
            <person name="Higgins S."/>
            <person name="Loffler F."/>
        </authorList>
    </citation>
    <scope>NUCLEOTIDE SEQUENCE</scope>
</reference>
<dbReference type="InterPro" id="IPR051396">
    <property type="entry name" value="Bact_Antivir_Def_Nuclease"/>
</dbReference>
<protein>
    <recommendedName>
        <fullName evidence="1">ATPase AAA-type core domain-containing protein</fullName>
    </recommendedName>
</protein>
<dbReference type="SUPFAM" id="SSF52540">
    <property type="entry name" value="P-loop containing nucleoside triphosphate hydrolases"/>
    <property type="match status" value="1"/>
</dbReference>
<dbReference type="GO" id="GO:0005524">
    <property type="term" value="F:ATP binding"/>
    <property type="evidence" value="ECO:0007669"/>
    <property type="project" value="InterPro"/>
</dbReference>
<name>A0A644ZI74_9ZZZZ</name>
<evidence type="ECO:0000313" key="2">
    <source>
        <dbReference type="EMBL" id="MPM40529.1"/>
    </source>
</evidence>
<dbReference type="InterPro" id="IPR027417">
    <property type="entry name" value="P-loop_NTPase"/>
</dbReference>
<gene>
    <name evidence="2" type="ORF">SDC9_87173</name>
</gene>
<sequence length="347" mass="38940">MIKQLKIKNFAVFEDADFLFSPGLNVILGENSTGKSLLMKLAYSCAWTSANIGKSDRRTKDEIQRALADKLKNVCLPDSLGRLVTRKAGRNRCEVGIDFFTGLADSFSFSFATNSDKEVRLESSTPSNWLGATPIFIPTKEVLSIFPNFASTLRERHLFFDETYLDLADTLGVAAFRKLKKEEQSLRESLEHSMLGKVAMENNRFYLFPEAEGKGKIEMPLVAEGIRKIALLSYLVMNGGLRDKSLLFWDEPEVNLNPKLITKLASTLVEMARQGVQIIIATHSLFLLREIEIARSKSDSNSQVHYIALSIRNDEVDVSQGNSIDEINPIASLDADLEQSDRYMEIL</sequence>
<proteinExistence type="predicted"/>